<reference evidence="2 3" key="1">
    <citation type="journal article" date="2012" name="Eukaryot. Cell">
        <title>Genome sequence of the fungus Glarea lozoyensis: the first genome sequence of a species from the Helotiaceae family.</title>
        <authorList>
            <person name="Youssar L."/>
            <person name="Gruening B.A."/>
            <person name="Erxleben A."/>
            <person name="Guenther S."/>
            <person name="Huettel W."/>
        </authorList>
    </citation>
    <scope>NUCLEOTIDE SEQUENCE [LARGE SCALE GENOMIC DNA]</scope>
    <source>
        <strain evidence="3">ATCC 74030 / MF5533</strain>
    </source>
</reference>
<dbReference type="AlphaFoldDB" id="H0EEY0"/>
<organism evidence="2 3">
    <name type="scientific">Glarea lozoyensis (strain ATCC 74030 / MF5533)</name>
    <dbReference type="NCBI Taxonomy" id="1104152"/>
    <lineage>
        <taxon>Eukaryota</taxon>
        <taxon>Fungi</taxon>
        <taxon>Dikarya</taxon>
        <taxon>Ascomycota</taxon>
        <taxon>Pezizomycotina</taxon>
        <taxon>Leotiomycetes</taxon>
        <taxon>Helotiales</taxon>
        <taxon>Helotiaceae</taxon>
        <taxon>Glarea</taxon>
    </lineage>
</organism>
<feature type="region of interest" description="Disordered" evidence="1">
    <location>
        <begin position="1"/>
        <end position="37"/>
    </location>
</feature>
<proteinExistence type="predicted"/>
<comment type="caution">
    <text evidence="2">The sequence shown here is derived from an EMBL/GenBank/DDBJ whole genome shotgun (WGS) entry which is preliminary data.</text>
</comment>
<evidence type="ECO:0000256" key="1">
    <source>
        <dbReference type="SAM" id="MobiDB-lite"/>
    </source>
</evidence>
<dbReference type="HOGENOM" id="CLU_3351226_0_0_1"/>
<gene>
    <name evidence="2" type="ORF">M7I_1017</name>
</gene>
<sequence length="37" mass="4199">MFCSEEARSSKHQLVNSDMPTYGRDCREKPPILGSNN</sequence>
<dbReference type="Proteomes" id="UP000005446">
    <property type="component" value="Unassembled WGS sequence"/>
</dbReference>
<keyword evidence="3" id="KW-1185">Reference proteome</keyword>
<evidence type="ECO:0000313" key="3">
    <source>
        <dbReference type="Proteomes" id="UP000005446"/>
    </source>
</evidence>
<protein>
    <submittedName>
        <fullName evidence="2">Uncharacterized protein</fullName>
    </submittedName>
</protein>
<name>H0EEY0_GLAL7</name>
<accession>H0EEY0</accession>
<dbReference type="EMBL" id="AGUE01000016">
    <property type="protein sequence ID" value="EHL03043.1"/>
    <property type="molecule type" value="Genomic_DNA"/>
</dbReference>
<dbReference type="InParanoid" id="H0EEY0"/>
<evidence type="ECO:0000313" key="2">
    <source>
        <dbReference type="EMBL" id="EHL03043.1"/>
    </source>
</evidence>